<keyword evidence="2" id="KW-1185">Reference proteome</keyword>
<protein>
    <submittedName>
        <fullName evidence="1">Uncharacterized protein</fullName>
    </submittedName>
</protein>
<name>A0AC61MQ26_9FIRM</name>
<sequence>MEEYKYKLNLGLISADSETTLEKYCYTWLYQYKKIEWKPSTFARNEGIYRNYIQGSPIAKFKLLDLKTIHFQKYINKIVKEKTIATRK</sequence>
<accession>A0AC61MQ26</accession>
<proteinExistence type="predicted"/>
<dbReference type="EMBL" id="CP066744">
    <property type="protein sequence ID" value="QQK07730.1"/>
    <property type="molecule type" value="Genomic_DNA"/>
</dbReference>
<reference evidence="1 2" key="1">
    <citation type="journal article" date="2022" name="Int. J. Syst. Evol. Microbiol.">
        <title>Miniphocaeibacter halophilus sp. nov., an ammonium-tolerant acetate-producing bacterium isolated from a biogas system.</title>
        <authorList>
            <person name="Schnurer A."/>
            <person name="Singh A."/>
            <person name="Bi S."/>
            <person name="Qiao W."/>
            <person name="Westerholm M."/>
        </authorList>
    </citation>
    <scope>NUCLEOTIDE SEQUENCE [LARGE SCALE GENOMIC DNA]</scope>
    <source>
        <strain evidence="1 2">AMB_01</strain>
    </source>
</reference>
<gene>
    <name evidence="1" type="ORF">JFY71_10660</name>
</gene>
<dbReference type="Proteomes" id="UP000595814">
    <property type="component" value="Chromosome"/>
</dbReference>
<evidence type="ECO:0000313" key="2">
    <source>
        <dbReference type="Proteomes" id="UP000595814"/>
    </source>
</evidence>
<organism evidence="1 2">
    <name type="scientific">Miniphocaeibacter halophilus</name>
    <dbReference type="NCBI Taxonomy" id="2931922"/>
    <lineage>
        <taxon>Bacteria</taxon>
        <taxon>Bacillati</taxon>
        <taxon>Bacillota</taxon>
        <taxon>Tissierellia</taxon>
        <taxon>Tissierellales</taxon>
        <taxon>Peptoniphilaceae</taxon>
        <taxon>Miniphocaeibacter</taxon>
    </lineage>
</organism>
<evidence type="ECO:0000313" key="1">
    <source>
        <dbReference type="EMBL" id="QQK07730.1"/>
    </source>
</evidence>